<dbReference type="AlphaFoldDB" id="A0A1L3EY78"/>
<dbReference type="Proteomes" id="UP000182987">
    <property type="component" value="Chromosome"/>
</dbReference>
<sequence length="101" mass="10816">MQQGNSDVSAQLAFTPDKVDVHFDEPFSCNVPAKFLKDGDAGAAVYRFGVSTNGGKFCQDLQGRDLTFKPGKDGRLAIDFPSAKTTWHGDLKPSSAVPAQP</sequence>
<evidence type="ECO:0000313" key="2">
    <source>
        <dbReference type="Proteomes" id="UP000182987"/>
    </source>
</evidence>
<dbReference type="KEGG" id="lrz:BJI69_20025"/>
<organism evidence="1 2">
    <name type="scientific">Luteibacter rhizovicinus DSM 16549</name>
    <dbReference type="NCBI Taxonomy" id="1440763"/>
    <lineage>
        <taxon>Bacteria</taxon>
        <taxon>Pseudomonadati</taxon>
        <taxon>Pseudomonadota</taxon>
        <taxon>Gammaproteobacteria</taxon>
        <taxon>Lysobacterales</taxon>
        <taxon>Rhodanobacteraceae</taxon>
        <taxon>Luteibacter</taxon>
    </lineage>
</organism>
<protein>
    <submittedName>
        <fullName evidence="1">Uncharacterized protein</fullName>
    </submittedName>
</protein>
<evidence type="ECO:0000313" key="1">
    <source>
        <dbReference type="EMBL" id="APG05964.1"/>
    </source>
</evidence>
<dbReference type="EMBL" id="CP017480">
    <property type="protein sequence ID" value="APG05964.1"/>
    <property type="molecule type" value="Genomic_DNA"/>
</dbReference>
<accession>A0A1L3EY78</accession>
<gene>
    <name evidence="1" type="ORF">BJI69_20025</name>
</gene>
<keyword evidence="2" id="KW-1185">Reference proteome</keyword>
<proteinExistence type="predicted"/>
<dbReference type="STRING" id="1440763.BJI69_20025"/>
<name>A0A1L3EY78_9GAMM</name>
<reference evidence="2" key="1">
    <citation type="submission" date="2016-09" db="EMBL/GenBank/DDBJ databases">
        <authorList>
            <person name="Lysoe E."/>
        </authorList>
    </citation>
    <scope>NUCLEOTIDE SEQUENCE [LARGE SCALE GENOMIC DNA]</scope>
    <source>
        <strain evidence="2">LJ96T</strain>
    </source>
</reference>